<organism evidence="1 2">
    <name type="scientific">Candidatus Kuenenbacteria bacterium CG1_02_38_13</name>
    <dbReference type="NCBI Taxonomy" id="1805235"/>
    <lineage>
        <taxon>Bacteria</taxon>
        <taxon>Candidatus Kueneniibacteriota</taxon>
    </lineage>
</organism>
<dbReference type="SUPFAM" id="SSF52540">
    <property type="entry name" value="P-loop containing nucleoside triphosphate hydrolases"/>
    <property type="match status" value="1"/>
</dbReference>
<dbReference type="AlphaFoldDB" id="A0A1J4U182"/>
<dbReference type="InterPro" id="IPR027417">
    <property type="entry name" value="P-loop_NTPase"/>
</dbReference>
<name>A0A1J4U182_9BACT</name>
<protein>
    <recommendedName>
        <fullName evidence="3">ABC transporter domain-containing protein</fullName>
    </recommendedName>
</protein>
<dbReference type="Gene3D" id="3.40.50.300">
    <property type="entry name" value="P-loop containing nucleotide triphosphate hydrolases"/>
    <property type="match status" value="1"/>
</dbReference>
<gene>
    <name evidence="1" type="ORF">AUJ29_00175</name>
</gene>
<evidence type="ECO:0000313" key="2">
    <source>
        <dbReference type="Proteomes" id="UP000182465"/>
    </source>
</evidence>
<proteinExistence type="predicted"/>
<dbReference type="EMBL" id="MNVB01000006">
    <property type="protein sequence ID" value="OIO18276.1"/>
    <property type="molecule type" value="Genomic_DNA"/>
</dbReference>
<evidence type="ECO:0008006" key="3">
    <source>
        <dbReference type="Google" id="ProtNLM"/>
    </source>
</evidence>
<dbReference type="Proteomes" id="UP000182465">
    <property type="component" value="Unassembled WGS sequence"/>
</dbReference>
<accession>A0A1J4U182</accession>
<reference evidence="1 2" key="1">
    <citation type="journal article" date="2016" name="Environ. Microbiol.">
        <title>Genomic resolution of a cold subsurface aquifer community provides metabolic insights for novel microbes adapted to high CO concentrations.</title>
        <authorList>
            <person name="Probst A.J."/>
            <person name="Castelle C.J."/>
            <person name="Singh A."/>
            <person name="Brown C.T."/>
            <person name="Anantharaman K."/>
            <person name="Sharon I."/>
            <person name="Hug L.A."/>
            <person name="Burstein D."/>
            <person name="Emerson J.B."/>
            <person name="Thomas B.C."/>
            <person name="Banfield J.F."/>
        </authorList>
    </citation>
    <scope>NUCLEOTIDE SEQUENCE [LARGE SCALE GENOMIC DNA]</scope>
    <source>
        <strain evidence="1">CG1_02_38_13</strain>
    </source>
</reference>
<sequence length="70" mass="8052">MINCQLITKIYKTGDIVLETFKKLNKEKGHTIVLITHEKYVAEHADRVIEIKDGKIISDKSENKNGLKEK</sequence>
<comment type="caution">
    <text evidence="1">The sequence shown here is derived from an EMBL/GenBank/DDBJ whole genome shotgun (WGS) entry which is preliminary data.</text>
</comment>
<evidence type="ECO:0000313" key="1">
    <source>
        <dbReference type="EMBL" id="OIO18276.1"/>
    </source>
</evidence>